<evidence type="ECO:0000256" key="1">
    <source>
        <dbReference type="SAM" id="MobiDB-lite"/>
    </source>
</evidence>
<reference evidence="2" key="1">
    <citation type="submission" date="2020-06" db="EMBL/GenBank/DDBJ databases">
        <authorList>
            <person name="Li T."/>
            <person name="Hu X."/>
            <person name="Zhang T."/>
            <person name="Song X."/>
            <person name="Zhang H."/>
            <person name="Dai N."/>
            <person name="Sheng W."/>
            <person name="Hou X."/>
            <person name="Wei L."/>
        </authorList>
    </citation>
    <scope>NUCLEOTIDE SEQUENCE</scope>
    <source>
        <strain evidence="2">G02</strain>
        <tissue evidence="2">Leaf</tissue>
    </source>
</reference>
<reference evidence="2" key="2">
    <citation type="journal article" date="2024" name="Plant">
        <title>Genomic evolution and insights into agronomic trait innovations of Sesamum species.</title>
        <authorList>
            <person name="Miao H."/>
            <person name="Wang L."/>
            <person name="Qu L."/>
            <person name="Liu H."/>
            <person name="Sun Y."/>
            <person name="Le M."/>
            <person name="Wang Q."/>
            <person name="Wei S."/>
            <person name="Zheng Y."/>
            <person name="Lin W."/>
            <person name="Duan Y."/>
            <person name="Cao H."/>
            <person name="Xiong S."/>
            <person name="Wang X."/>
            <person name="Wei L."/>
            <person name="Li C."/>
            <person name="Ma Q."/>
            <person name="Ju M."/>
            <person name="Zhao R."/>
            <person name="Li G."/>
            <person name="Mu C."/>
            <person name="Tian Q."/>
            <person name="Mei H."/>
            <person name="Zhang T."/>
            <person name="Gao T."/>
            <person name="Zhang H."/>
        </authorList>
    </citation>
    <scope>NUCLEOTIDE SEQUENCE</scope>
    <source>
        <strain evidence="2">G02</strain>
    </source>
</reference>
<comment type="caution">
    <text evidence="2">The sequence shown here is derived from an EMBL/GenBank/DDBJ whole genome shotgun (WGS) entry which is preliminary data.</text>
</comment>
<accession>A0AAW2KQV2</accession>
<name>A0AAW2KQV2_SESRA</name>
<sequence length="127" mass="13955">MLLCQSSSSTLVSSTSAGDPKDKHKAEPISTPAKKAKVFTSSLAPPAPKLSMRTGLPRPADVKIKREKLSFDEAPFLLKEEDEGNQFLKGLLSPPNIVFLEVLPLDQAMKSLVSHISNIRRKKMEKN</sequence>
<gene>
    <name evidence="2" type="ORF">Sradi_5853200</name>
</gene>
<protein>
    <submittedName>
        <fullName evidence="2">Uncharacterized protein</fullName>
    </submittedName>
</protein>
<feature type="compositionally biased region" description="Low complexity" evidence="1">
    <location>
        <begin position="1"/>
        <end position="16"/>
    </location>
</feature>
<proteinExistence type="predicted"/>
<dbReference type="AlphaFoldDB" id="A0AAW2KQV2"/>
<organism evidence="2">
    <name type="scientific">Sesamum radiatum</name>
    <name type="common">Black benniseed</name>
    <dbReference type="NCBI Taxonomy" id="300843"/>
    <lineage>
        <taxon>Eukaryota</taxon>
        <taxon>Viridiplantae</taxon>
        <taxon>Streptophyta</taxon>
        <taxon>Embryophyta</taxon>
        <taxon>Tracheophyta</taxon>
        <taxon>Spermatophyta</taxon>
        <taxon>Magnoliopsida</taxon>
        <taxon>eudicotyledons</taxon>
        <taxon>Gunneridae</taxon>
        <taxon>Pentapetalae</taxon>
        <taxon>asterids</taxon>
        <taxon>lamiids</taxon>
        <taxon>Lamiales</taxon>
        <taxon>Pedaliaceae</taxon>
        <taxon>Sesamum</taxon>
    </lineage>
</organism>
<feature type="region of interest" description="Disordered" evidence="1">
    <location>
        <begin position="1"/>
        <end position="35"/>
    </location>
</feature>
<dbReference type="EMBL" id="JACGWJ010000027">
    <property type="protein sequence ID" value="KAL0309109.1"/>
    <property type="molecule type" value="Genomic_DNA"/>
</dbReference>
<evidence type="ECO:0000313" key="2">
    <source>
        <dbReference type="EMBL" id="KAL0309109.1"/>
    </source>
</evidence>